<dbReference type="EMBL" id="CAJVQC010084577">
    <property type="protein sequence ID" value="CAG8821199.1"/>
    <property type="molecule type" value="Genomic_DNA"/>
</dbReference>
<reference evidence="1" key="1">
    <citation type="submission" date="2021-06" db="EMBL/GenBank/DDBJ databases">
        <authorList>
            <person name="Kallberg Y."/>
            <person name="Tangrot J."/>
            <person name="Rosling A."/>
        </authorList>
    </citation>
    <scope>NUCLEOTIDE SEQUENCE</scope>
    <source>
        <strain evidence="1">MA461A</strain>
    </source>
</reference>
<sequence length="58" mass="6316">FSGGAYYIIDIVLFGVFSSLLVVLPTLLALSSFFITDGISSPNLNYLFIATYVKAYIS</sequence>
<protein>
    <submittedName>
        <fullName evidence="1">31280_t:CDS:1</fullName>
    </submittedName>
</protein>
<evidence type="ECO:0000313" key="1">
    <source>
        <dbReference type="EMBL" id="CAG8821199.1"/>
    </source>
</evidence>
<keyword evidence="2" id="KW-1185">Reference proteome</keyword>
<organism evidence="1 2">
    <name type="scientific">Racocetra persica</name>
    <dbReference type="NCBI Taxonomy" id="160502"/>
    <lineage>
        <taxon>Eukaryota</taxon>
        <taxon>Fungi</taxon>
        <taxon>Fungi incertae sedis</taxon>
        <taxon>Mucoromycota</taxon>
        <taxon>Glomeromycotina</taxon>
        <taxon>Glomeromycetes</taxon>
        <taxon>Diversisporales</taxon>
        <taxon>Gigasporaceae</taxon>
        <taxon>Racocetra</taxon>
    </lineage>
</organism>
<proteinExistence type="predicted"/>
<evidence type="ECO:0000313" key="2">
    <source>
        <dbReference type="Proteomes" id="UP000789920"/>
    </source>
</evidence>
<feature type="non-terminal residue" evidence="1">
    <location>
        <position position="1"/>
    </location>
</feature>
<accession>A0ACA9S3I0</accession>
<comment type="caution">
    <text evidence="1">The sequence shown here is derived from an EMBL/GenBank/DDBJ whole genome shotgun (WGS) entry which is preliminary data.</text>
</comment>
<name>A0ACA9S3I0_9GLOM</name>
<gene>
    <name evidence="1" type="ORF">RPERSI_LOCUS25530</name>
</gene>
<dbReference type="Proteomes" id="UP000789920">
    <property type="component" value="Unassembled WGS sequence"/>
</dbReference>